<keyword evidence="1" id="KW-0812">Transmembrane</keyword>
<organism evidence="2 3">
    <name type="scientific">Mycena rosella</name>
    <name type="common">Pink bonnet</name>
    <name type="synonym">Agaricus rosellus</name>
    <dbReference type="NCBI Taxonomy" id="1033263"/>
    <lineage>
        <taxon>Eukaryota</taxon>
        <taxon>Fungi</taxon>
        <taxon>Dikarya</taxon>
        <taxon>Basidiomycota</taxon>
        <taxon>Agaricomycotina</taxon>
        <taxon>Agaricomycetes</taxon>
        <taxon>Agaricomycetidae</taxon>
        <taxon>Agaricales</taxon>
        <taxon>Marasmiineae</taxon>
        <taxon>Mycenaceae</taxon>
        <taxon>Mycena</taxon>
    </lineage>
</organism>
<accession>A0AAD7BLF0</accession>
<evidence type="ECO:0000313" key="2">
    <source>
        <dbReference type="EMBL" id="KAJ7624163.1"/>
    </source>
</evidence>
<gene>
    <name evidence="2" type="ORF">B0H17DRAFT_1218968</name>
</gene>
<reference evidence="2" key="1">
    <citation type="submission" date="2023-03" db="EMBL/GenBank/DDBJ databases">
        <title>Massive genome expansion in bonnet fungi (Mycena s.s.) driven by repeated elements and novel gene families across ecological guilds.</title>
        <authorList>
            <consortium name="Lawrence Berkeley National Laboratory"/>
            <person name="Harder C.B."/>
            <person name="Miyauchi S."/>
            <person name="Viragh M."/>
            <person name="Kuo A."/>
            <person name="Thoen E."/>
            <person name="Andreopoulos B."/>
            <person name="Lu D."/>
            <person name="Skrede I."/>
            <person name="Drula E."/>
            <person name="Henrissat B."/>
            <person name="Morin E."/>
            <person name="Kohler A."/>
            <person name="Barry K."/>
            <person name="LaButti K."/>
            <person name="Morin E."/>
            <person name="Salamov A."/>
            <person name="Lipzen A."/>
            <person name="Mereny Z."/>
            <person name="Hegedus B."/>
            <person name="Baldrian P."/>
            <person name="Stursova M."/>
            <person name="Weitz H."/>
            <person name="Taylor A."/>
            <person name="Grigoriev I.V."/>
            <person name="Nagy L.G."/>
            <person name="Martin F."/>
            <person name="Kauserud H."/>
        </authorList>
    </citation>
    <scope>NUCLEOTIDE SEQUENCE</scope>
    <source>
        <strain evidence="2">CBHHK067</strain>
    </source>
</reference>
<proteinExistence type="predicted"/>
<protein>
    <submittedName>
        <fullName evidence="2">Uncharacterized protein</fullName>
    </submittedName>
</protein>
<feature type="transmembrane region" description="Helical" evidence="1">
    <location>
        <begin position="112"/>
        <end position="134"/>
    </location>
</feature>
<comment type="caution">
    <text evidence="2">The sequence shown here is derived from an EMBL/GenBank/DDBJ whole genome shotgun (WGS) entry which is preliminary data.</text>
</comment>
<keyword evidence="1" id="KW-0472">Membrane</keyword>
<sequence length="143" mass="15286">MPHATRPGMLPFDTSSPPLGASPAVARLSLRTSTLYAHPSPPAPHAADLKDSGRLEARLGACESDALDLIERDVRCVERLLACLASLSASPARPPHTPRLRPRPRTGSASRLRALLVLAPWLPYIVLMPVPTALRALVVVGRV</sequence>
<keyword evidence="3" id="KW-1185">Reference proteome</keyword>
<evidence type="ECO:0000313" key="3">
    <source>
        <dbReference type="Proteomes" id="UP001221757"/>
    </source>
</evidence>
<keyword evidence="1" id="KW-1133">Transmembrane helix</keyword>
<dbReference type="EMBL" id="JARKIE010000620">
    <property type="protein sequence ID" value="KAJ7624163.1"/>
    <property type="molecule type" value="Genomic_DNA"/>
</dbReference>
<name>A0AAD7BLF0_MYCRO</name>
<dbReference type="AlphaFoldDB" id="A0AAD7BLF0"/>
<evidence type="ECO:0000256" key="1">
    <source>
        <dbReference type="SAM" id="Phobius"/>
    </source>
</evidence>
<dbReference type="Proteomes" id="UP001221757">
    <property type="component" value="Unassembled WGS sequence"/>
</dbReference>